<feature type="compositionally biased region" description="Low complexity" evidence="1">
    <location>
        <begin position="20"/>
        <end position="42"/>
    </location>
</feature>
<keyword evidence="3" id="KW-1185">Reference proteome</keyword>
<evidence type="ECO:0000313" key="2">
    <source>
        <dbReference type="EMBL" id="KAK5167977.1"/>
    </source>
</evidence>
<dbReference type="RefSeq" id="XP_064657587.1">
    <property type="nucleotide sequence ID" value="XM_064803786.1"/>
</dbReference>
<organism evidence="2 3">
    <name type="scientific">Saxophila tyrrhenica</name>
    <dbReference type="NCBI Taxonomy" id="1690608"/>
    <lineage>
        <taxon>Eukaryota</taxon>
        <taxon>Fungi</taxon>
        <taxon>Dikarya</taxon>
        <taxon>Ascomycota</taxon>
        <taxon>Pezizomycotina</taxon>
        <taxon>Dothideomycetes</taxon>
        <taxon>Dothideomycetidae</taxon>
        <taxon>Mycosphaerellales</taxon>
        <taxon>Extremaceae</taxon>
        <taxon>Saxophila</taxon>
    </lineage>
</organism>
<gene>
    <name evidence="2" type="ORF">LTR77_006544</name>
</gene>
<feature type="compositionally biased region" description="Polar residues" evidence="1">
    <location>
        <begin position="1"/>
        <end position="11"/>
    </location>
</feature>
<dbReference type="EMBL" id="JAVRRT010000010">
    <property type="protein sequence ID" value="KAK5167977.1"/>
    <property type="molecule type" value="Genomic_DNA"/>
</dbReference>
<dbReference type="GeneID" id="89927884"/>
<name>A0AAV9P560_9PEZI</name>
<proteinExistence type="predicted"/>
<feature type="region of interest" description="Disordered" evidence="1">
    <location>
        <begin position="1"/>
        <end position="112"/>
    </location>
</feature>
<dbReference type="Proteomes" id="UP001337655">
    <property type="component" value="Unassembled WGS sequence"/>
</dbReference>
<reference evidence="2 3" key="1">
    <citation type="submission" date="2023-08" db="EMBL/GenBank/DDBJ databases">
        <title>Black Yeasts Isolated from many extreme environments.</title>
        <authorList>
            <person name="Coleine C."/>
            <person name="Stajich J.E."/>
            <person name="Selbmann L."/>
        </authorList>
    </citation>
    <scope>NUCLEOTIDE SEQUENCE [LARGE SCALE GENOMIC DNA]</scope>
    <source>
        <strain evidence="2 3">CCFEE 5935</strain>
    </source>
</reference>
<evidence type="ECO:0000313" key="3">
    <source>
        <dbReference type="Proteomes" id="UP001337655"/>
    </source>
</evidence>
<feature type="compositionally biased region" description="Polar residues" evidence="1">
    <location>
        <begin position="48"/>
        <end position="60"/>
    </location>
</feature>
<comment type="caution">
    <text evidence="2">The sequence shown here is derived from an EMBL/GenBank/DDBJ whole genome shotgun (WGS) entry which is preliminary data.</text>
</comment>
<sequence length="174" mass="18448">MTKTSQEQSAGTPLDDPNHAPAANAQNPQSGGNANANPGTGADRVSWSVETQPALAQTRSAHTHGAIDRYEEADSSTAGQETTNTSVDTNPGTSSLGSEHETTRSTGAWTDGCEGEARVKGFNHDPAFRTSWDDSKGPSQHAQVTAGCRLGRMSTGWLVTRLNYASYVRFCSYL</sequence>
<protein>
    <submittedName>
        <fullName evidence="2">Uncharacterized protein</fullName>
    </submittedName>
</protein>
<accession>A0AAV9P560</accession>
<feature type="compositionally biased region" description="Polar residues" evidence="1">
    <location>
        <begin position="75"/>
        <end position="97"/>
    </location>
</feature>
<evidence type="ECO:0000256" key="1">
    <source>
        <dbReference type="SAM" id="MobiDB-lite"/>
    </source>
</evidence>
<dbReference type="AlphaFoldDB" id="A0AAV9P560"/>